<evidence type="ECO:0000256" key="1">
    <source>
        <dbReference type="SAM" id="Phobius"/>
    </source>
</evidence>
<dbReference type="EMBL" id="CAADHY010000006">
    <property type="protein sequence ID" value="VFR16710.1"/>
    <property type="molecule type" value="Genomic_DNA"/>
</dbReference>
<feature type="transmembrane region" description="Helical" evidence="1">
    <location>
        <begin position="186"/>
        <end position="206"/>
    </location>
</feature>
<reference evidence="2" key="1">
    <citation type="submission" date="2019-03" db="EMBL/GenBank/DDBJ databases">
        <authorList>
            <person name="Danneels B."/>
        </authorList>
    </citation>
    <scope>NUCLEOTIDE SEQUENCE</scope>
</reference>
<organism evidence="2">
    <name type="scientific">plant metagenome</name>
    <dbReference type="NCBI Taxonomy" id="1297885"/>
    <lineage>
        <taxon>unclassified sequences</taxon>
        <taxon>metagenomes</taxon>
        <taxon>organismal metagenomes</taxon>
    </lineage>
</organism>
<feature type="transmembrane region" description="Helical" evidence="1">
    <location>
        <begin position="226"/>
        <end position="250"/>
    </location>
</feature>
<gene>
    <name evidence="2" type="ORF">AMP9_2425</name>
</gene>
<feature type="transmembrane region" description="Helical" evidence="1">
    <location>
        <begin position="262"/>
        <end position="283"/>
    </location>
</feature>
<feature type="transmembrane region" description="Helical" evidence="1">
    <location>
        <begin position="88"/>
        <end position="109"/>
    </location>
</feature>
<keyword evidence="1" id="KW-0472">Membrane</keyword>
<protein>
    <submittedName>
        <fullName evidence="2">Uncharacterized protein</fullName>
    </submittedName>
</protein>
<feature type="transmembrane region" description="Helical" evidence="1">
    <location>
        <begin position="151"/>
        <end position="174"/>
    </location>
</feature>
<keyword evidence="1" id="KW-1133">Transmembrane helix</keyword>
<feature type="transmembrane region" description="Helical" evidence="1">
    <location>
        <begin position="343"/>
        <end position="363"/>
    </location>
</feature>
<feature type="transmembrane region" description="Helical" evidence="1">
    <location>
        <begin position="116"/>
        <end position="139"/>
    </location>
</feature>
<proteinExistence type="predicted"/>
<name>A0A484NVX0_9ZZZZ</name>
<dbReference type="SUPFAM" id="SSF103473">
    <property type="entry name" value="MFS general substrate transporter"/>
    <property type="match status" value="1"/>
</dbReference>
<feature type="transmembrane region" description="Helical" evidence="1">
    <location>
        <begin position="62"/>
        <end position="82"/>
    </location>
</feature>
<sequence length="377" mass="40026">MHTLDSTDLKPRAWTLAELFSTGRYWGFVAAVVLAAMAMRNLYTMLPILVSQAGAGYSVMQFLSAGSILGWTVGAMAAMLLAPRWPRLTLALPLVAFTAGVAAGLLLPLAGGLGVYLFFMGLCGSIFTAAAAVTVSGVLAGRHLSTSDFVLAFMLPVLYMGTFPEFVMVAAVYMEIYMDEPQGVMTGMLVFAVIAVLVLLLTPAFAFDGNARARHMPLAYRRRSPALVAIIGLLPAVFFGVYVAALLAQWQGAGMGARMLPALRGLAIGVGIGAAVYLVHWAYRIHGEIAGQGASRQLLTPLAAALIMLLVPLGYFVLLTVLGAVLRERAGAQPATRPLSRRWLAFWTVVAPPVAMAMIQGAVNRLAATRQDEAAVR</sequence>
<accession>A0A484NVX0</accession>
<keyword evidence="1" id="KW-0812">Transmembrane</keyword>
<feature type="transmembrane region" description="Helical" evidence="1">
    <location>
        <begin position="303"/>
        <end position="322"/>
    </location>
</feature>
<evidence type="ECO:0000313" key="2">
    <source>
        <dbReference type="EMBL" id="VFR16710.1"/>
    </source>
</evidence>
<feature type="transmembrane region" description="Helical" evidence="1">
    <location>
        <begin position="25"/>
        <end position="50"/>
    </location>
</feature>
<dbReference type="InterPro" id="IPR036259">
    <property type="entry name" value="MFS_trans_sf"/>
</dbReference>
<dbReference type="AlphaFoldDB" id="A0A484NVX0"/>